<organism evidence="1 2">
    <name type="scientific">Adonisia turfae CCMR0081</name>
    <dbReference type="NCBI Taxonomy" id="2292702"/>
    <lineage>
        <taxon>Bacteria</taxon>
        <taxon>Bacillati</taxon>
        <taxon>Cyanobacteriota</taxon>
        <taxon>Adonisia</taxon>
        <taxon>Adonisia turfae</taxon>
    </lineage>
</organism>
<evidence type="ECO:0000313" key="2">
    <source>
        <dbReference type="Proteomes" id="UP000481033"/>
    </source>
</evidence>
<comment type="caution">
    <text evidence="1">The sequence shown here is derived from an EMBL/GenBank/DDBJ whole genome shotgun (WGS) entry which is preliminary data.</text>
</comment>
<protein>
    <submittedName>
        <fullName evidence="1">Uncharacterized protein</fullName>
    </submittedName>
</protein>
<dbReference type="AlphaFoldDB" id="A0A6M0RVT5"/>
<evidence type="ECO:0000313" key="1">
    <source>
        <dbReference type="EMBL" id="NEZ60347.1"/>
    </source>
</evidence>
<dbReference type="RefSeq" id="WP_163702918.1">
    <property type="nucleotide sequence ID" value="NZ_QXHD01000004.1"/>
</dbReference>
<sequence>MIRPVVNGMVTLQKPGYLLTLDFSQWLEKLPYDPYVLIHSQDRPVGDRKWGILEVSSGNVIYSEACKVESCQPHEGWKLTDDVSGIPPMAVVYPACKSEIDNKGTANICSIGFVHPSKVKEHAA</sequence>
<reference evidence="1 2" key="1">
    <citation type="journal article" date="2020" name="Microb. Ecol.">
        <title>Ecogenomics of the Marine Benthic Filamentous Cyanobacterium Adonisia.</title>
        <authorList>
            <person name="Walter J.M."/>
            <person name="Coutinho F.H."/>
            <person name="Leomil L."/>
            <person name="Hargreaves P.I."/>
            <person name="Campeao M.E."/>
            <person name="Vieira V.V."/>
            <person name="Silva B.S."/>
            <person name="Fistarol G.O."/>
            <person name="Salomon P.S."/>
            <person name="Sawabe T."/>
            <person name="Mino S."/>
            <person name="Hosokawa M."/>
            <person name="Miyashita H."/>
            <person name="Maruyama F."/>
            <person name="van Verk M.C."/>
            <person name="Dutilh B.E."/>
            <person name="Thompson C.C."/>
            <person name="Thompson F.L."/>
        </authorList>
    </citation>
    <scope>NUCLEOTIDE SEQUENCE [LARGE SCALE GENOMIC DNA]</scope>
    <source>
        <strain evidence="1 2">CCMR0081</strain>
    </source>
</reference>
<gene>
    <name evidence="1" type="ORF">DXZ20_32830</name>
</gene>
<proteinExistence type="predicted"/>
<keyword evidence="2" id="KW-1185">Reference proteome</keyword>
<name>A0A6M0RVT5_9CYAN</name>
<dbReference type="EMBL" id="QXHD01000004">
    <property type="protein sequence ID" value="NEZ60347.1"/>
    <property type="molecule type" value="Genomic_DNA"/>
</dbReference>
<accession>A0A6M0RVT5</accession>
<dbReference type="Proteomes" id="UP000481033">
    <property type="component" value="Unassembled WGS sequence"/>
</dbReference>